<comment type="caution">
    <text evidence="2">The sequence shown here is derived from an EMBL/GenBank/DDBJ whole genome shotgun (WGS) entry which is preliminary data.</text>
</comment>
<dbReference type="RefSeq" id="WP_379948244.1">
    <property type="nucleotide sequence ID" value="NZ_JBHMAF010000020.1"/>
</dbReference>
<dbReference type="Gene3D" id="3.40.50.2300">
    <property type="match status" value="2"/>
</dbReference>
<protein>
    <submittedName>
        <fullName evidence="2">Urea ABC transporter substrate-binding protein</fullName>
    </submittedName>
</protein>
<evidence type="ECO:0000313" key="2">
    <source>
        <dbReference type="EMBL" id="MFB9757999.1"/>
    </source>
</evidence>
<dbReference type="PANTHER" id="PTHR47628">
    <property type="match status" value="1"/>
</dbReference>
<dbReference type="InterPro" id="IPR017777">
    <property type="entry name" value="ABC_urea-bd_UrtA"/>
</dbReference>
<reference evidence="2 3" key="1">
    <citation type="submission" date="2024-09" db="EMBL/GenBank/DDBJ databases">
        <authorList>
            <person name="Sun Q."/>
            <person name="Mori K."/>
        </authorList>
    </citation>
    <scope>NUCLEOTIDE SEQUENCE [LARGE SCALE GENOMIC DNA]</scope>
    <source>
        <strain evidence="2 3">JCM 11201</strain>
    </source>
</reference>
<dbReference type="SUPFAM" id="SSF53822">
    <property type="entry name" value="Periplasmic binding protein-like I"/>
    <property type="match status" value="1"/>
</dbReference>
<accession>A0ABV5WBP5</accession>
<dbReference type="NCBIfam" id="TIGR03407">
    <property type="entry name" value="urea_ABC_UrtA"/>
    <property type="match status" value="1"/>
</dbReference>
<dbReference type="PRINTS" id="PR00337">
    <property type="entry name" value="LEUILEVALBP"/>
</dbReference>
<dbReference type="Pfam" id="PF13433">
    <property type="entry name" value="Peripla_BP_5"/>
    <property type="match status" value="1"/>
</dbReference>
<dbReference type="PANTHER" id="PTHR47628:SF1">
    <property type="entry name" value="ALIPHATIC AMIDASE EXPRESSION-REGULATING PROTEIN"/>
    <property type="match status" value="1"/>
</dbReference>
<dbReference type="Proteomes" id="UP001589609">
    <property type="component" value="Unassembled WGS sequence"/>
</dbReference>
<evidence type="ECO:0000313" key="3">
    <source>
        <dbReference type="Proteomes" id="UP001589609"/>
    </source>
</evidence>
<gene>
    <name evidence="2" type="primary">urtA</name>
    <name evidence="2" type="ORF">ACFFMS_05530</name>
</gene>
<feature type="signal peptide" evidence="1">
    <location>
        <begin position="1"/>
        <end position="31"/>
    </location>
</feature>
<sequence>MGFGKLFQKGWSKKTVVAAATAATFALSGCAASTAVDQEEKKETSTGDTVKVGVLHSLSGTMALSEVSLRDAELMAIKEINDAGGVLGKKIEPVVEDGASDWPTFAEKAKKLLQKDQVATIFGGWTSASRKAMLPVVEQNKGLLWYPVQYEGMESSPNIFYTGATTNQQIVPAVSWLLQNKGKKFFLIGSDYVFPRTANKIIKAQLKAEGGTLLGEEYTPLGHTDYGTLISKIKEARPDVIFNTLNGDSNVAFFKQLKDAGLTSKDVTVMSVSIAEEEIRGIGPEILAGHLAVWNYFQTTDTPENQKFVDSYKKAYGQERVTDDPIEAAYFAVYLWAEAVKKAGSFDVEKVKAAADGIEFKAPGGTVKIDGATQHTWKTVRIGEIQKDGQFKEIWNSGKAIQPDPYLKGYTWGKNLN</sequence>
<dbReference type="CDD" id="cd06355">
    <property type="entry name" value="PBP1_FmdD-like"/>
    <property type="match status" value="1"/>
</dbReference>
<dbReference type="EMBL" id="JBHMAF010000020">
    <property type="protein sequence ID" value="MFB9757999.1"/>
    <property type="molecule type" value="Genomic_DNA"/>
</dbReference>
<dbReference type="PROSITE" id="PS51257">
    <property type="entry name" value="PROKAR_LIPOPROTEIN"/>
    <property type="match status" value="1"/>
</dbReference>
<dbReference type="InterPro" id="IPR028082">
    <property type="entry name" value="Peripla_BP_I"/>
</dbReference>
<organism evidence="2 3">
    <name type="scientific">Ectobacillus funiculus</name>
    <dbReference type="NCBI Taxonomy" id="137993"/>
    <lineage>
        <taxon>Bacteria</taxon>
        <taxon>Bacillati</taxon>
        <taxon>Bacillota</taxon>
        <taxon>Bacilli</taxon>
        <taxon>Bacillales</taxon>
        <taxon>Bacillaceae</taxon>
        <taxon>Ectobacillus</taxon>
    </lineage>
</organism>
<dbReference type="InterPro" id="IPR000709">
    <property type="entry name" value="Leu_Ile_Val-bd"/>
</dbReference>
<proteinExistence type="predicted"/>
<evidence type="ECO:0000256" key="1">
    <source>
        <dbReference type="SAM" id="SignalP"/>
    </source>
</evidence>
<name>A0ABV5WBP5_9BACI</name>
<feature type="chain" id="PRO_5047341320" evidence="1">
    <location>
        <begin position="32"/>
        <end position="417"/>
    </location>
</feature>
<keyword evidence="3" id="KW-1185">Reference proteome</keyword>
<keyword evidence="1" id="KW-0732">Signal</keyword>